<reference evidence="2" key="1">
    <citation type="journal article" date="2012" name="Nature">
        <title>The tomato genome sequence provides insights into fleshy fruit evolution.</title>
        <authorList>
            <consortium name="Tomato Genome Consortium"/>
        </authorList>
    </citation>
    <scope>NUCLEOTIDE SEQUENCE [LARGE SCALE GENOMIC DNA]</scope>
    <source>
        <strain evidence="2">cv. Heinz 1706</strain>
    </source>
</reference>
<keyword evidence="3" id="KW-1185">Reference proteome</keyword>
<dbReference type="Gene3D" id="1.20.58.120">
    <property type="entry name" value="BAG domain"/>
    <property type="match status" value="1"/>
</dbReference>
<organism evidence="2">
    <name type="scientific">Solanum lycopersicum</name>
    <name type="common">Tomato</name>
    <name type="synonym">Lycopersicon esculentum</name>
    <dbReference type="NCBI Taxonomy" id="4081"/>
    <lineage>
        <taxon>Eukaryota</taxon>
        <taxon>Viridiplantae</taxon>
        <taxon>Streptophyta</taxon>
        <taxon>Embryophyta</taxon>
        <taxon>Tracheophyta</taxon>
        <taxon>Spermatophyta</taxon>
        <taxon>Magnoliopsida</taxon>
        <taxon>eudicotyledons</taxon>
        <taxon>Gunneridae</taxon>
        <taxon>Pentapetalae</taxon>
        <taxon>asterids</taxon>
        <taxon>lamiids</taxon>
        <taxon>Solanales</taxon>
        <taxon>Solanaceae</taxon>
        <taxon>Solanoideae</taxon>
        <taxon>Solaneae</taxon>
        <taxon>Solanum</taxon>
        <taxon>Solanum subgen. Lycopersicon</taxon>
    </lineage>
</organism>
<name>A0A3Q7HIV7_SOLLC</name>
<dbReference type="Gene3D" id="3.10.20.90">
    <property type="entry name" value="Phosphatidylinositol 3-kinase Catalytic Subunit, Chain A, domain 1"/>
    <property type="match status" value="1"/>
</dbReference>
<dbReference type="GO" id="GO:0051087">
    <property type="term" value="F:protein-folding chaperone binding"/>
    <property type="evidence" value="ECO:0000318"/>
    <property type="project" value="GO_Central"/>
</dbReference>
<dbReference type="Proteomes" id="UP000004994">
    <property type="component" value="Chromosome 6"/>
</dbReference>
<evidence type="ECO:0000313" key="2">
    <source>
        <dbReference type="EnsemblPlants" id="Solyc06g007240.3.1"/>
    </source>
</evidence>
<proteinExistence type="predicted"/>
<dbReference type="GO" id="GO:0005737">
    <property type="term" value="C:cytoplasm"/>
    <property type="evidence" value="ECO:0000318"/>
    <property type="project" value="GO_Central"/>
</dbReference>
<dbReference type="Pfam" id="PF00240">
    <property type="entry name" value="ubiquitin"/>
    <property type="match status" value="1"/>
</dbReference>
<dbReference type="InParanoid" id="A0A3Q7HIV7"/>
<dbReference type="InterPro" id="IPR029071">
    <property type="entry name" value="Ubiquitin-like_domsf"/>
</dbReference>
<dbReference type="STRING" id="4081.A0A3Q7HIV7"/>
<sequence>MRKKSSTSSKSKNEVIKDENYKYTEFEEEKKSCIIDWEVRPGGLLVQKRVGISAEENSVAGPMIKIKVSYDSCYHDVVVPAESTFGNLKKILWDTTGLHPNVQRLLFQGKEKDEKECLHISGVKDMSKVILMEDPASKELKKIQDTSISSQAIARVRVEVDKLSHRVVSIEEAVQRGTKVEDKEFVSFVDMIDNFKARNSSIVSNCIGTISMVNTKWEKFDSGIGSLNAPNQSPKVTQEWEVFD</sequence>
<dbReference type="InterPro" id="IPR000626">
    <property type="entry name" value="Ubiquitin-like_dom"/>
</dbReference>
<protein>
    <recommendedName>
        <fullName evidence="1">Ubiquitin-like domain-containing protein</fullName>
    </recommendedName>
</protein>
<dbReference type="PANTHER" id="PTHR12329:SF16">
    <property type="entry name" value="BAG FAMILY MOLECULAR CHAPERONE REGULATOR 1"/>
    <property type="match status" value="1"/>
</dbReference>
<dbReference type="GO" id="GO:0000774">
    <property type="term" value="F:adenyl-nucleotide exchange factor activity"/>
    <property type="evidence" value="ECO:0000318"/>
    <property type="project" value="GO_Central"/>
</dbReference>
<dbReference type="GO" id="GO:0050821">
    <property type="term" value="P:protein stabilization"/>
    <property type="evidence" value="ECO:0000318"/>
    <property type="project" value="GO_Central"/>
</dbReference>
<feature type="domain" description="Ubiquitin-like" evidence="1">
    <location>
        <begin position="64"/>
        <end position="132"/>
    </location>
</feature>
<reference evidence="2" key="2">
    <citation type="submission" date="2019-01" db="UniProtKB">
        <authorList>
            <consortium name="EnsemblPlants"/>
        </authorList>
    </citation>
    <scope>IDENTIFICATION</scope>
    <source>
        <strain evidence="2">cv. Heinz 1706</strain>
    </source>
</reference>
<dbReference type="Gramene" id="Solyc06g007240.3.1">
    <property type="protein sequence ID" value="Solyc06g007240.3.1"/>
    <property type="gene ID" value="Solyc06g007240.3"/>
</dbReference>
<evidence type="ECO:0000259" key="1">
    <source>
        <dbReference type="PROSITE" id="PS50053"/>
    </source>
</evidence>
<dbReference type="InterPro" id="IPR036533">
    <property type="entry name" value="BAG_dom_sf"/>
</dbReference>
<evidence type="ECO:0000313" key="3">
    <source>
        <dbReference type="Proteomes" id="UP000004994"/>
    </source>
</evidence>
<dbReference type="InterPro" id="IPR039773">
    <property type="entry name" value="BAG_chaperone_regulator"/>
</dbReference>
<dbReference type="EnsemblPlants" id="Solyc06g007240.3.1">
    <property type="protein sequence ID" value="Solyc06g007240.3.1"/>
    <property type="gene ID" value="Solyc06g007240.3"/>
</dbReference>
<dbReference type="SUPFAM" id="SSF54236">
    <property type="entry name" value="Ubiquitin-like"/>
    <property type="match status" value="1"/>
</dbReference>
<dbReference type="OMA" id="SECFITI"/>
<dbReference type="PROSITE" id="PS50053">
    <property type="entry name" value="UBIQUITIN_2"/>
    <property type="match status" value="1"/>
</dbReference>
<accession>A0A3Q7HIV7</accession>
<dbReference type="AlphaFoldDB" id="A0A3Q7HIV7"/>
<dbReference type="PANTHER" id="PTHR12329">
    <property type="entry name" value="BCL2-ASSOCIATED ATHANOGENE"/>
    <property type="match status" value="1"/>
</dbReference>